<dbReference type="GO" id="GO:0016020">
    <property type="term" value="C:membrane"/>
    <property type="evidence" value="ECO:0007669"/>
    <property type="project" value="UniProtKB-SubCell"/>
</dbReference>
<evidence type="ECO:0000256" key="1">
    <source>
        <dbReference type="ARBA" id="ARBA00004141"/>
    </source>
</evidence>
<keyword evidence="8" id="KW-0012">Acyltransferase</keyword>
<keyword evidence="2 8" id="KW-0812">Transmembrane</keyword>
<dbReference type="InterPro" id="IPR012677">
    <property type="entry name" value="Nucleotide-bd_a/b_plait_sf"/>
</dbReference>
<reference evidence="11" key="1">
    <citation type="submission" date="2023-01" db="EMBL/GenBank/DDBJ databases">
        <title>Metagenome sequencing of chrysophaentin producing Chrysophaeum taylorii.</title>
        <authorList>
            <person name="Davison J."/>
            <person name="Bewley C."/>
        </authorList>
    </citation>
    <scope>NUCLEOTIDE SEQUENCE</scope>
    <source>
        <strain evidence="11">NIES-1699</strain>
    </source>
</reference>
<feature type="region of interest" description="Disordered" evidence="9">
    <location>
        <begin position="440"/>
        <end position="472"/>
    </location>
</feature>
<feature type="transmembrane region" description="Helical" evidence="8">
    <location>
        <begin position="120"/>
        <end position="150"/>
    </location>
</feature>
<dbReference type="InterPro" id="IPR000504">
    <property type="entry name" value="RRM_dom"/>
</dbReference>
<dbReference type="PANTHER" id="PTHR23236:SF119">
    <property type="entry name" value="NUCLEAR RNA-BINDING PROTEIN SART-3"/>
    <property type="match status" value="1"/>
</dbReference>
<dbReference type="InterPro" id="IPR001594">
    <property type="entry name" value="Palmitoyltrfase_DHHC"/>
</dbReference>
<organism evidence="11 12">
    <name type="scientific">Chrysophaeum taylorii</name>
    <dbReference type="NCBI Taxonomy" id="2483200"/>
    <lineage>
        <taxon>Eukaryota</taxon>
        <taxon>Sar</taxon>
        <taxon>Stramenopiles</taxon>
        <taxon>Ochrophyta</taxon>
        <taxon>Pelagophyceae</taxon>
        <taxon>Pelagomonadales</taxon>
        <taxon>Pelagomonadaceae</taxon>
        <taxon>Chrysophaeum</taxon>
    </lineage>
</organism>
<comment type="catalytic activity">
    <reaction evidence="8">
        <text>L-cysteinyl-[protein] + hexadecanoyl-CoA = S-hexadecanoyl-L-cysteinyl-[protein] + CoA</text>
        <dbReference type="Rhea" id="RHEA:36683"/>
        <dbReference type="Rhea" id="RHEA-COMP:10131"/>
        <dbReference type="Rhea" id="RHEA-COMP:11032"/>
        <dbReference type="ChEBI" id="CHEBI:29950"/>
        <dbReference type="ChEBI" id="CHEBI:57287"/>
        <dbReference type="ChEBI" id="CHEBI:57379"/>
        <dbReference type="ChEBI" id="CHEBI:74151"/>
        <dbReference type="EC" id="2.3.1.225"/>
    </reaction>
</comment>
<evidence type="ECO:0000313" key="11">
    <source>
        <dbReference type="EMBL" id="KAJ8605521.1"/>
    </source>
</evidence>
<dbReference type="GO" id="GO:0019706">
    <property type="term" value="F:protein-cysteine S-palmitoyltransferase activity"/>
    <property type="evidence" value="ECO:0007669"/>
    <property type="project" value="UniProtKB-EC"/>
</dbReference>
<dbReference type="Pfam" id="PF01529">
    <property type="entry name" value="DHHC"/>
    <property type="match status" value="1"/>
</dbReference>
<keyword evidence="6 8" id="KW-0472">Membrane</keyword>
<comment type="caution">
    <text evidence="11">The sequence shown here is derived from an EMBL/GenBank/DDBJ whole genome shotgun (WGS) entry which is preliminary data.</text>
</comment>
<dbReference type="GO" id="GO:0003723">
    <property type="term" value="F:RNA binding"/>
    <property type="evidence" value="ECO:0007669"/>
    <property type="project" value="UniProtKB-UniRule"/>
</dbReference>
<evidence type="ECO:0000256" key="6">
    <source>
        <dbReference type="ARBA" id="ARBA00023136"/>
    </source>
</evidence>
<feature type="compositionally biased region" description="Basic and acidic residues" evidence="9">
    <location>
        <begin position="440"/>
        <end position="451"/>
    </location>
</feature>
<evidence type="ECO:0000256" key="2">
    <source>
        <dbReference type="ARBA" id="ARBA00022692"/>
    </source>
</evidence>
<evidence type="ECO:0000256" key="5">
    <source>
        <dbReference type="ARBA" id="ARBA00022989"/>
    </source>
</evidence>
<dbReference type="PROSITE" id="PS50216">
    <property type="entry name" value="DHHC"/>
    <property type="match status" value="1"/>
</dbReference>
<dbReference type="EMBL" id="JAQMWT010000314">
    <property type="protein sequence ID" value="KAJ8605521.1"/>
    <property type="molecule type" value="Genomic_DNA"/>
</dbReference>
<dbReference type="InterPro" id="IPR035979">
    <property type="entry name" value="RBD_domain_sf"/>
</dbReference>
<feature type="compositionally biased region" description="Basic residues" evidence="9">
    <location>
        <begin position="456"/>
        <end position="472"/>
    </location>
</feature>
<keyword evidence="3" id="KW-0677">Repeat</keyword>
<feature type="domain" description="RRM" evidence="10">
    <location>
        <begin position="271"/>
        <end position="347"/>
    </location>
</feature>
<name>A0AAD7UGG3_9STRA</name>
<dbReference type="EC" id="2.3.1.225" evidence="8"/>
<evidence type="ECO:0000259" key="10">
    <source>
        <dbReference type="PROSITE" id="PS50102"/>
    </source>
</evidence>
<dbReference type="PROSITE" id="PS50102">
    <property type="entry name" value="RRM"/>
    <property type="match status" value="2"/>
</dbReference>
<evidence type="ECO:0000256" key="9">
    <source>
        <dbReference type="SAM" id="MobiDB-lite"/>
    </source>
</evidence>
<feature type="domain" description="RRM" evidence="10">
    <location>
        <begin position="361"/>
        <end position="447"/>
    </location>
</feature>
<accession>A0AAD7UGG3</accession>
<evidence type="ECO:0000313" key="12">
    <source>
        <dbReference type="Proteomes" id="UP001230188"/>
    </source>
</evidence>
<comment type="subcellular location">
    <subcellularLocation>
        <location evidence="1">Membrane</location>
        <topology evidence="1">Multi-pass membrane protein</topology>
    </subcellularLocation>
</comment>
<evidence type="ECO:0000256" key="3">
    <source>
        <dbReference type="ARBA" id="ARBA00022737"/>
    </source>
</evidence>
<feature type="region of interest" description="Disordered" evidence="9">
    <location>
        <begin position="16"/>
        <end position="42"/>
    </location>
</feature>
<feature type="compositionally biased region" description="Basic and acidic residues" evidence="9">
    <location>
        <begin position="28"/>
        <end position="37"/>
    </location>
</feature>
<gene>
    <name evidence="11" type="ORF">CTAYLR_000059</name>
</gene>
<comment type="similarity">
    <text evidence="8">Belongs to the DHHC palmitoyltransferase family.</text>
</comment>
<dbReference type="Gene3D" id="3.30.70.330">
    <property type="match status" value="2"/>
</dbReference>
<protein>
    <recommendedName>
        <fullName evidence="8">Palmitoyltransferase</fullName>
        <ecNumber evidence="8">2.3.1.225</ecNumber>
    </recommendedName>
</protein>
<proteinExistence type="inferred from homology"/>
<keyword evidence="5 8" id="KW-1133">Transmembrane helix</keyword>
<dbReference type="Proteomes" id="UP001230188">
    <property type="component" value="Unassembled WGS sequence"/>
</dbReference>
<dbReference type="SMART" id="SM00360">
    <property type="entry name" value="RRM"/>
    <property type="match status" value="2"/>
</dbReference>
<evidence type="ECO:0000256" key="7">
    <source>
        <dbReference type="PROSITE-ProRule" id="PRU00176"/>
    </source>
</evidence>
<evidence type="ECO:0000256" key="4">
    <source>
        <dbReference type="ARBA" id="ARBA00022884"/>
    </source>
</evidence>
<keyword evidence="4 7" id="KW-0694">RNA-binding</keyword>
<keyword evidence="8" id="KW-0808">Transferase</keyword>
<dbReference type="AlphaFoldDB" id="A0AAD7UGG3"/>
<comment type="domain">
    <text evidence="8">The DHHC domain is required for palmitoyltransferase activity.</text>
</comment>
<dbReference type="SUPFAM" id="SSF54928">
    <property type="entry name" value="RNA-binding domain, RBD"/>
    <property type="match status" value="1"/>
</dbReference>
<dbReference type="PANTHER" id="PTHR23236">
    <property type="entry name" value="EUKARYOTIC TRANSLATION INITIATION FACTOR 4B/4H"/>
    <property type="match status" value="1"/>
</dbReference>
<evidence type="ECO:0000256" key="8">
    <source>
        <dbReference type="RuleBase" id="RU079119"/>
    </source>
</evidence>
<keyword evidence="12" id="KW-1185">Reference proteome</keyword>
<feature type="transmembrane region" description="Helical" evidence="8">
    <location>
        <begin position="156"/>
        <end position="178"/>
    </location>
</feature>
<dbReference type="Pfam" id="PF00076">
    <property type="entry name" value="RRM_1"/>
    <property type="match status" value="2"/>
</dbReference>
<sequence>MEEDQSLTPMLVEMARVQEEPSTPSSTKKIEEVPKEEKEEEVEAGLYREFAVGSGISSSWDDGDVANPEEDECGCESKVSNTVRMCTRGLCKLVGAKRLGHMAVLFSRKRVGDKQTTTRLLCIVGPFWPFAFSVTYPLVILVSTTVAVVLLPGRSVVTIGLWAFFVLSLLVTLSLTACRNPGILRRHAEQPASSWRWNDQARTFRPPGAVYDDDLGLVVEQFDHLCPWTGTGIGANNLAAFHAFVSLLCVCIIFDVLLHEEEEEEEEEVVRTVYCEGISYEADEEDVRAFFAPLEVVDVRLPRYQDSGKIRGYAHVDLRGDEAAERALEKDREDLKGRYVTVRLATEKKETPRRTRPEGCRTLFAKNVPYGANEDAVRNAFSQFGKVEDVRIPSWQHTKRTKGFAYVQFAKEYAAERAYAARVELKGRALACDYDADQRPKSSFRRTDGHPWAKTRVGRRITKHARKTTGED</sequence>